<evidence type="ECO:0000256" key="1">
    <source>
        <dbReference type="SAM" id="Phobius"/>
    </source>
</evidence>
<keyword evidence="1" id="KW-0812">Transmembrane</keyword>
<dbReference type="EMBL" id="PPTY01000002">
    <property type="protein sequence ID" value="RDB88260.1"/>
    <property type="molecule type" value="Genomic_DNA"/>
</dbReference>
<dbReference type="OMA" id="GGWIQNR"/>
<comment type="caution">
    <text evidence="3">The sequence shown here is derived from an EMBL/GenBank/DDBJ whole genome shotgun (WGS) entry which is preliminary data.</text>
</comment>
<reference evidence="6 10" key="1">
    <citation type="journal article" date="2005" name="Appl. Environ. Microbiol.">
        <title>Intestinal bacterial communities that produce active estrogen-like compounds enterodiol and enterolactone in humans.</title>
        <authorList>
            <person name="Clavel T."/>
            <person name="Henderson G."/>
            <person name="Alpert C.A."/>
            <person name="Philippe C."/>
            <person name="Rigottier-Gois L."/>
            <person name="Dore J."/>
            <person name="Blaut M."/>
        </authorList>
    </citation>
    <scope>NUCLEOTIDE SEQUENCE [LARGE SCALE GENOMIC DNA]</scope>
    <source>
        <strain evidence="6 10">SECO-MT75m2</strain>
    </source>
</reference>
<dbReference type="Proteomes" id="UP000436429">
    <property type="component" value="Unassembled WGS sequence"/>
</dbReference>
<dbReference type="EMBL" id="PPTX01000004">
    <property type="protein sequence ID" value="RDB80736.1"/>
    <property type="molecule type" value="Genomic_DNA"/>
</dbReference>
<proteinExistence type="predicted"/>
<keyword evidence="1" id="KW-1133">Transmembrane helix</keyword>
<evidence type="ECO:0000313" key="3">
    <source>
        <dbReference type="EMBL" id="RDB73499.1"/>
    </source>
</evidence>
<evidence type="ECO:0000313" key="10">
    <source>
        <dbReference type="Proteomes" id="UP000312594"/>
    </source>
</evidence>
<dbReference type="Proteomes" id="UP000312594">
    <property type="component" value="Unassembled WGS sequence"/>
</dbReference>
<reference evidence="2 11" key="4">
    <citation type="submission" date="2019-11" db="EMBL/GenBank/DDBJ databases">
        <title>Whole genome shotgun sequencing (WGS) data from Adlercreutzia equolifaciens ResAG-91, Eggerthella lenta MRI-F36, MRI-F37, MRI-F40, ResAG-49, ResAG-88, ResAG-121, ResAG-145, and Gordonibacter sp. ResAG-5, ResAG-26, ResAG-43, ResAG-50, ResAG-59.</title>
        <authorList>
            <person name="Stoll D.A."/>
            <person name="Danylec N."/>
            <person name="Franz C.M.A.P."/>
            <person name="Huch M."/>
        </authorList>
    </citation>
    <scope>NUCLEOTIDE SEQUENCE [LARGE SCALE GENOMIC DNA]</scope>
    <source>
        <strain evidence="2 11">ResAG-88</strain>
    </source>
</reference>
<evidence type="ECO:0000313" key="4">
    <source>
        <dbReference type="EMBL" id="RDB80736.1"/>
    </source>
</evidence>
<accession>A0A369MPR1</accession>
<feature type="transmembrane region" description="Helical" evidence="1">
    <location>
        <begin position="110"/>
        <end position="128"/>
    </location>
</feature>
<keyword evidence="1" id="KW-0472">Membrane</keyword>
<dbReference type="Proteomes" id="UP000253857">
    <property type="component" value="Unassembled WGS sequence"/>
</dbReference>
<feature type="transmembrane region" description="Helical" evidence="1">
    <location>
        <begin position="79"/>
        <end position="98"/>
    </location>
</feature>
<feature type="transmembrane region" description="Helical" evidence="1">
    <location>
        <begin position="12"/>
        <end position="31"/>
    </location>
</feature>
<feature type="transmembrane region" description="Helical" evidence="1">
    <location>
        <begin position="213"/>
        <end position="233"/>
    </location>
</feature>
<organism evidence="3 9">
    <name type="scientific">Eggerthella lenta</name>
    <name type="common">Eubacterium lentum</name>
    <dbReference type="NCBI Taxonomy" id="84112"/>
    <lineage>
        <taxon>Bacteria</taxon>
        <taxon>Bacillati</taxon>
        <taxon>Actinomycetota</taxon>
        <taxon>Coriobacteriia</taxon>
        <taxon>Eggerthellales</taxon>
        <taxon>Eggerthellaceae</taxon>
        <taxon>Eggerthella</taxon>
    </lineage>
</organism>
<evidence type="ECO:0000313" key="6">
    <source>
        <dbReference type="EMBL" id="TNU93932.1"/>
    </source>
</evidence>
<feature type="transmembrane region" description="Helical" evidence="1">
    <location>
        <begin position="185"/>
        <end position="201"/>
    </location>
</feature>
<dbReference type="EMBL" id="WPOM01000018">
    <property type="protein sequence ID" value="MVN33510.1"/>
    <property type="molecule type" value="Genomic_DNA"/>
</dbReference>
<dbReference type="EMBL" id="PPTU01000001">
    <property type="protein sequence ID" value="RDB73499.1"/>
    <property type="molecule type" value="Genomic_DNA"/>
</dbReference>
<reference evidence="7 8" key="2">
    <citation type="journal article" date="2018" name="Elife">
        <title>Discovery and characterization of a prevalent human gut bacterial enzyme sufficient for the inactivation of a family of plant toxins.</title>
        <authorList>
            <person name="Koppel N."/>
            <person name="Bisanz J.E."/>
            <person name="Pandelia M.E."/>
            <person name="Turnbaugh P.J."/>
            <person name="Balskus E.P."/>
        </authorList>
    </citation>
    <scope>NUCLEOTIDE SEQUENCE [LARGE SCALE GENOMIC DNA]</scope>
    <source>
        <strain evidence="5 8">FAA1-1-60AUCSF</strain>
        <strain evidence="4 7">MR1 #12</strain>
        <strain evidence="3 9">W1 BHI 6</strain>
    </source>
</reference>
<evidence type="ECO:0000313" key="11">
    <source>
        <dbReference type="Proteomes" id="UP000436429"/>
    </source>
</evidence>
<evidence type="ECO:0000313" key="5">
    <source>
        <dbReference type="EMBL" id="RDB88260.1"/>
    </source>
</evidence>
<dbReference type="EMBL" id="VEVP01000006">
    <property type="protein sequence ID" value="TNU93932.1"/>
    <property type="molecule type" value="Genomic_DNA"/>
</dbReference>
<dbReference type="GeneID" id="69510817"/>
<sequence length="332" mass="37274">MLFQVYGENALYQWLGWAIVFIGLILINEVARRTKAGGVFCFIVLPVALTAYFVAISIGAGIGQQWALDNPTHVHMNSWFHYAKLYAATIGCIGFMAIKYSWGAIGKAHWFKCFPFVIVAINILIAVVSDFESAIRAWGTTWVSSEGVTLYGGWHNVFNGVAGIINIACMTGWFGIYISKKRQDMLWPDMTWVFIIAYDLWNFCYTYNCLPTHSWYCGLALLLAPTVAAFFWNKGGWIQNRAFTLAIWCMFAQCVPAFQDYSVFSVQSVNNPNVNLAVSVIALLANIAAFAYIMYRAKKLKVNPYMNEVFAGTKDYDKAMARRATPAELAES</sequence>
<evidence type="ECO:0000313" key="2">
    <source>
        <dbReference type="EMBL" id="MVN33510.1"/>
    </source>
</evidence>
<feature type="transmembrane region" description="Helical" evidence="1">
    <location>
        <begin position="276"/>
        <end position="295"/>
    </location>
</feature>
<protein>
    <submittedName>
        <fullName evidence="3">Uncharacterized protein</fullName>
    </submittedName>
</protein>
<name>A0A369MPR1_EGGLN</name>
<dbReference type="Proteomes" id="UP000253752">
    <property type="component" value="Unassembled WGS sequence"/>
</dbReference>
<dbReference type="RefSeq" id="WP_009304477.1">
    <property type="nucleotide sequence ID" value="NZ_AP025575.1"/>
</dbReference>
<reference evidence="6" key="3">
    <citation type="submission" date="2019-06" db="EMBL/GenBank/DDBJ databases">
        <authorList>
            <person name="Bisanz J.E."/>
            <person name="Turnbaugh P.J."/>
        </authorList>
    </citation>
    <scope>NUCLEOTIDE SEQUENCE</scope>
    <source>
        <strain evidence="6">SECO-MT75m2</strain>
    </source>
</reference>
<evidence type="ECO:0000313" key="9">
    <source>
        <dbReference type="Proteomes" id="UP000253970"/>
    </source>
</evidence>
<dbReference type="Pfam" id="PF18948">
    <property type="entry name" value="DUF5692"/>
    <property type="match status" value="1"/>
</dbReference>
<dbReference type="AlphaFoldDB" id="A0A369MPR1"/>
<evidence type="ECO:0000313" key="7">
    <source>
        <dbReference type="Proteomes" id="UP000253752"/>
    </source>
</evidence>
<gene>
    <name evidence="5" type="ORF">C1871_02160</name>
    <name evidence="4" type="ORF">C1872_03990</name>
    <name evidence="3" type="ORF">C1875_01210</name>
    <name evidence="6" type="ORF">FIC87_03940</name>
    <name evidence="2" type="ORF">GO726_10085</name>
</gene>
<dbReference type="InterPro" id="IPR043747">
    <property type="entry name" value="DUF5692"/>
</dbReference>
<feature type="transmembrane region" description="Helical" evidence="1">
    <location>
        <begin position="38"/>
        <end position="59"/>
    </location>
</feature>
<evidence type="ECO:0000313" key="8">
    <source>
        <dbReference type="Proteomes" id="UP000253857"/>
    </source>
</evidence>
<feature type="transmembrane region" description="Helical" evidence="1">
    <location>
        <begin position="157"/>
        <end position="178"/>
    </location>
</feature>
<feature type="transmembrane region" description="Helical" evidence="1">
    <location>
        <begin position="245"/>
        <end position="264"/>
    </location>
</feature>
<dbReference type="Proteomes" id="UP000253970">
    <property type="component" value="Unassembled WGS sequence"/>
</dbReference>